<feature type="transmembrane region" description="Helical" evidence="8">
    <location>
        <begin position="28"/>
        <end position="50"/>
    </location>
</feature>
<comment type="similarity">
    <text evidence="2">Belongs to the binding-protein-dependent transport system permease family. FecCD subfamily.</text>
</comment>
<keyword evidence="3" id="KW-0813">Transport</keyword>
<keyword evidence="5 8" id="KW-0812">Transmembrane</keyword>
<proteinExistence type="inferred from homology"/>
<keyword evidence="10" id="KW-1185">Reference proteome</keyword>
<dbReference type="InterPro" id="IPR000522">
    <property type="entry name" value="ABC_transptr_permease_BtuC"/>
</dbReference>
<comment type="subcellular location">
    <subcellularLocation>
        <location evidence="1">Cell membrane</location>
        <topology evidence="1">Multi-pass membrane protein</topology>
    </subcellularLocation>
</comment>
<reference evidence="9 10" key="1">
    <citation type="submission" date="2022-11" db="EMBL/GenBank/DDBJ databases">
        <title>Minimal conservation of predation-associated metabolite biosynthetic gene clusters underscores biosynthetic potential of Myxococcota including descriptions for ten novel species: Archangium lansinium sp. nov., Myxococcus landrumus sp. nov., Nannocystis bai.</title>
        <authorList>
            <person name="Ahearne A."/>
            <person name="Stevens C."/>
            <person name="Phillips K."/>
        </authorList>
    </citation>
    <scope>NUCLEOTIDE SEQUENCE [LARGE SCALE GENOMIC DNA]</scope>
    <source>
        <strain evidence="9 10">MIWBW</strain>
    </source>
</reference>
<dbReference type="PANTHER" id="PTHR30472:SF25">
    <property type="entry name" value="ABC TRANSPORTER PERMEASE PROTEIN MJ0876-RELATED"/>
    <property type="match status" value="1"/>
</dbReference>
<keyword evidence="6 8" id="KW-1133">Transmembrane helix</keyword>
<dbReference type="Pfam" id="PF01032">
    <property type="entry name" value="FecCD"/>
    <property type="match status" value="1"/>
</dbReference>
<evidence type="ECO:0000256" key="2">
    <source>
        <dbReference type="ARBA" id="ARBA00007935"/>
    </source>
</evidence>
<dbReference type="InterPro" id="IPR037294">
    <property type="entry name" value="ABC_BtuC-like"/>
</dbReference>
<dbReference type="CDD" id="cd06550">
    <property type="entry name" value="TM_ABC_iron-siderophores_like"/>
    <property type="match status" value="1"/>
</dbReference>
<evidence type="ECO:0000313" key="9">
    <source>
        <dbReference type="EMBL" id="MCY1083244.1"/>
    </source>
</evidence>
<evidence type="ECO:0000256" key="8">
    <source>
        <dbReference type="SAM" id="Phobius"/>
    </source>
</evidence>
<dbReference type="RefSeq" id="WP_267541781.1">
    <property type="nucleotide sequence ID" value="NZ_JAPNKA010000001.1"/>
</dbReference>
<accession>A0ABT4AQW8</accession>
<dbReference type="Proteomes" id="UP001207654">
    <property type="component" value="Unassembled WGS sequence"/>
</dbReference>
<evidence type="ECO:0000256" key="1">
    <source>
        <dbReference type="ARBA" id="ARBA00004651"/>
    </source>
</evidence>
<feature type="transmembrane region" description="Helical" evidence="8">
    <location>
        <begin position="115"/>
        <end position="133"/>
    </location>
</feature>
<gene>
    <name evidence="9" type="ORF">OV287_53300</name>
</gene>
<dbReference type="Gene3D" id="1.10.3470.10">
    <property type="entry name" value="ABC transporter involved in vitamin B12 uptake, BtuC"/>
    <property type="match status" value="1"/>
</dbReference>
<evidence type="ECO:0000256" key="5">
    <source>
        <dbReference type="ARBA" id="ARBA00022692"/>
    </source>
</evidence>
<organism evidence="9 10">
    <name type="scientific">Archangium lansingense</name>
    <dbReference type="NCBI Taxonomy" id="2995310"/>
    <lineage>
        <taxon>Bacteria</taxon>
        <taxon>Pseudomonadati</taxon>
        <taxon>Myxococcota</taxon>
        <taxon>Myxococcia</taxon>
        <taxon>Myxococcales</taxon>
        <taxon>Cystobacterineae</taxon>
        <taxon>Archangiaceae</taxon>
        <taxon>Archangium</taxon>
    </lineage>
</organism>
<protein>
    <submittedName>
        <fullName evidence="9">Iron ABC transporter permease</fullName>
    </submittedName>
</protein>
<keyword evidence="7 8" id="KW-0472">Membrane</keyword>
<evidence type="ECO:0000256" key="4">
    <source>
        <dbReference type="ARBA" id="ARBA00022475"/>
    </source>
</evidence>
<feature type="transmembrane region" description="Helical" evidence="8">
    <location>
        <begin position="87"/>
        <end position="108"/>
    </location>
</feature>
<dbReference type="EMBL" id="JAPNKA010000001">
    <property type="protein sequence ID" value="MCY1083244.1"/>
    <property type="molecule type" value="Genomic_DNA"/>
</dbReference>
<dbReference type="SUPFAM" id="SSF81345">
    <property type="entry name" value="ABC transporter involved in vitamin B12 uptake, BtuC"/>
    <property type="match status" value="1"/>
</dbReference>
<comment type="caution">
    <text evidence="9">The sequence shown here is derived from an EMBL/GenBank/DDBJ whole genome shotgun (WGS) entry which is preliminary data.</text>
</comment>
<evidence type="ECO:0000256" key="6">
    <source>
        <dbReference type="ARBA" id="ARBA00022989"/>
    </source>
</evidence>
<feature type="transmembrane region" description="Helical" evidence="8">
    <location>
        <begin position="226"/>
        <end position="245"/>
    </location>
</feature>
<feature type="transmembrane region" description="Helical" evidence="8">
    <location>
        <begin position="333"/>
        <end position="352"/>
    </location>
</feature>
<feature type="transmembrane region" description="Helical" evidence="8">
    <location>
        <begin position="265"/>
        <end position="293"/>
    </location>
</feature>
<sequence length="360" mass="37552">MQSLRVESSTWSVSEYVPKVRIKRTQGLLLLVPFLLVCGVASLGVGAVSISPLQVLSILLSHVGLPPLAEFSEQQAAVLTVIRLPRVLLGVLVGAALSIAGVALQGLFRNPLADPGLLGVSSGASVAVSAVTVLKLQLFGFYTLPLAAFAGSLAAILLISSLAQENGKTQVTMMLLCGVAINALCTAGTGLFTYLSTDDQLRTITFWQLGSLAGATWPLVATITPLILLCTVGMVFLANPLNALLLGETNASHLGISVERTKWMLVVFVALGVGAAVAVSGMIGFLGLVVPHLVRLWLGPNHRVLLPLSALLGAALLALADLVARTVVVPSELPIGIVTALAGAPFFLYLLLRQRRTHAL</sequence>
<name>A0ABT4AQW8_9BACT</name>
<evidence type="ECO:0000256" key="7">
    <source>
        <dbReference type="ARBA" id="ARBA00023136"/>
    </source>
</evidence>
<evidence type="ECO:0000313" key="10">
    <source>
        <dbReference type="Proteomes" id="UP001207654"/>
    </source>
</evidence>
<keyword evidence="4" id="KW-1003">Cell membrane</keyword>
<feature type="transmembrane region" description="Helical" evidence="8">
    <location>
        <begin position="139"/>
        <end position="159"/>
    </location>
</feature>
<feature type="transmembrane region" description="Helical" evidence="8">
    <location>
        <begin position="171"/>
        <end position="195"/>
    </location>
</feature>
<evidence type="ECO:0000256" key="3">
    <source>
        <dbReference type="ARBA" id="ARBA00022448"/>
    </source>
</evidence>
<dbReference type="PANTHER" id="PTHR30472">
    <property type="entry name" value="FERRIC ENTEROBACTIN TRANSPORT SYSTEM PERMEASE PROTEIN"/>
    <property type="match status" value="1"/>
</dbReference>